<sequence length="348" mass="39312">MLSTHPEETSYYPHSTGSKSFSNSPNYLWSPAKSSNKIISMNKSGQSSNLQMNTVQSIAFLNLSEMESSHGPSIYQHPKENLTLTTKQSYLQLRTTHSNETTAVLEAHSDKHSSLLTSPLLCDGMYIDCIPDKRLDTRPAFFSNVINEDDVFSIGQSRKDCARAISWFITRAFYLQYQSLLKELIDIWPSFCCPCSKRFKSSACSTEVVIVVELENACPQLPKQFCQLQIISIKKDDILSSEASAVYNELITSNRSLHLPENEAVSSVVAKELFTKHSKLTLICKSFRESKGYKNGKLDYILNVPCVQLYCSAKGCIPIEKSISRKMCVVFLLTFYKDTLFDGQFKSW</sequence>
<protein>
    <submittedName>
        <fullName evidence="2">Uncharacterized protein</fullName>
    </submittedName>
</protein>
<dbReference type="AlphaFoldDB" id="A0A8S3UQC3"/>
<evidence type="ECO:0000256" key="1">
    <source>
        <dbReference type="SAM" id="MobiDB-lite"/>
    </source>
</evidence>
<name>A0A8S3UQC3_MYTED</name>
<organism evidence="2 3">
    <name type="scientific">Mytilus edulis</name>
    <name type="common">Blue mussel</name>
    <dbReference type="NCBI Taxonomy" id="6550"/>
    <lineage>
        <taxon>Eukaryota</taxon>
        <taxon>Metazoa</taxon>
        <taxon>Spiralia</taxon>
        <taxon>Lophotrochozoa</taxon>
        <taxon>Mollusca</taxon>
        <taxon>Bivalvia</taxon>
        <taxon>Autobranchia</taxon>
        <taxon>Pteriomorphia</taxon>
        <taxon>Mytilida</taxon>
        <taxon>Mytiloidea</taxon>
        <taxon>Mytilidae</taxon>
        <taxon>Mytilinae</taxon>
        <taxon>Mytilus</taxon>
    </lineage>
</organism>
<reference evidence="2" key="1">
    <citation type="submission" date="2021-03" db="EMBL/GenBank/DDBJ databases">
        <authorList>
            <person name="Bekaert M."/>
        </authorList>
    </citation>
    <scope>NUCLEOTIDE SEQUENCE</scope>
</reference>
<keyword evidence="3" id="KW-1185">Reference proteome</keyword>
<gene>
    <name evidence="2" type="ORF">MEDL_56555</name>
</gene>
<evidence type="ECO:0000313" key="3">
    <source>
        <dbReference type="Proteomes" id="UP000683360"/>
    </source>
</evidence>
<dbReference type="EMBL" id="CAJPWZ010002738">
    <property type="protein sequence ID" value="CAG2244523.1"/>
    <property type="molecule type" value="Genomic_DNA"/>
</dbReference>
<comment type="caution">
    <text evidence="2">The sequence shown here is derived from an EMBL/GenBank/DDBJ whole genome shotgun (WGS) entry which is preliminary data.</text>
</comment>
<evidence type="ECO:0000313" key="2">
    <source>
        <dbReference type="EMBL" id="CAG2244523.1"/>
    </source>
</evidence>
<dbReference type="Proteomes" id="UP000683360">
    <property type="component" value="Unassembled WGS sequence"/>
</dbReference>
<accession>A0A8S3UQC3</accession>
<feature type="compositionally biased region" description="Polar residues" evidence="1">
    <location>
        <begin position="12"/>
        <end position="23"/>
    </location>
</feature>
<proteinExistence type="predicted"/>
<feature type="region of interest" description="Disordered" evidence="1">
    <location>
        <begin position="1"/>
        <end position="23"/>
    </location>
</feature>